<keyword evidence="5" id="KW-0539">Nucleus</keyword>
<dbReference type="PROSITE" id="PS50102">
    <property type="entry name" value="RRM"/>
    <property type="match status" value="1"/>
</dbReference>
<dbReference type="InterPro" id="IPR039119">
    <property type="entry name" value="ABT1/Esf2"/>
</dbReference>
<comment type="subcellular location">
    <subcellularLocation>
        <location evidence="1">Nucleus</location>
        <location evidence="1">Nucleolus</location>
    </subcellularLocation>
</comment>
<dbReference type="GO" id="GO:0000447">
    <property type="term" value="P:endonucleolytic cleavage in ITS1 to separate SSU-rRNA from 5.8S rRNA and LSU-rRNA from tricistronic rRNA transcript (SSU-rRNA, 5.8S rRNA, LSU-rRNA)"/>
    <property type="evidence" value="ECO:0007669"/>
    <property type="project" value="TreeGrafter"/>
</dbReference>
<evidence type="ECO:0000256" key="6">
    <source>
        <dbReference type="PROSITE-ProRule" id="PRU00176"/>
    </source>
</evidence>
<dbReference type="GO" id="GO:0005730">
    <property type="term" value="C:nucleolus"/>
    <property type="evidence" value="ECO:0007669"/>
    <property type="project" value="UniProtKB-SubCell"/>
</dbReference>
<dbReference type="Gene3D" id="3.30.70.330">
    <property type="match status" value="1"/>
</dbReference>
<dbReference type="GO" id="GO:0034462">
    <property type="term" value="P:small-subunit processome assembly"/>
    <property type="evidence" value="ECO:0007669"/>
    <property type="project" value="TreeGrafter"/>
</dbReference>
<dbReference type="InterPro" id="IPR034353">
    <property type="entry name" value="ABT1/ESF2_RRM"/>
</dbReference>
<evidence type="ECO:0000313" key="10">
    <source>
        <dbReference type="Proteomes" id="UP000285301"/>
    </source>
</evidence>
<dbReference type="AlphaFoldDB" id="A0A3S3PE01"/>
<feature type="domain" description="RRM" evidence="8">
    <location>
        <begin position="51"/>
        <end position="130"/>
    </location>
</feature>
<reference evidence="9 10" key="1">
    <citation type="journal article" date="2018" name="Gigascience">
        <title>Genomes of trombidid mites reveal novel predicted allergens and laterally-transferred genes associated with secondary metabolism.</title>
        <authorList>
            <person name="Dong X."/>
            <person name="Chaisiri K."/>
            <person name="Xia D."/>
            <person name="Armstrong S.D."/>
            <person name="Fang Y."/>
            <person name="Donnelly M.J."/>
            <person name="Kadowaki T."/>
            <person name="McGarry J.W."/>
            <person name="Darby A.C."/>
            <person name="Makepeace B.L."/>
        </authorList>
    </citation>
    <scope>NUCLEOTIDE SEQUENCE [LARGE SCALE GENOMIC DNA]</scope>
    <source>
        <strain evidence="9">UoL-WK</strain>
    </source>
</reference>
<accession>A0A3S3PE01</accession>
<proteinExistence type="inferred from homology"/>
<keyword evidence="10" id="KW-1185">Reference proteome</keyword>
<protein>
    <recommendedName>
        <fullName evidence="3">Activator of basal transcription 1</fullName>
    </recommendedName>
</protein>
<organism evidence="9 10">
    <name type="scientific">Dinothrombium tinctorium</name>
    <dbReference type="NCBI Taxonomy" id="1965070"/>
    <lineage>
        <taxon>Eukaryota</taxon>
        <taxon>Metazoa</taxon>
        <taxon>Ecdysozoa</taxon>
        <taxon>Arthropoda</taxon>
        <taxon>Chelicerata</taxon>
        <taxon>Arachnida</taxon>
        <taxon>Acari</taxon>
        <taxon>Acariformes</taxon>
        <taxon>Trombidiformes</taxon>
        <taxon>Prostigmata</taxon>
        <taxon>Anystina</taxon>
        <taxon>Parasitengona</taxon>
        <taxon>Trombidioidea</taxon>
        <taxon>Trombidiidae</taxon>
        <taxon>Dinothrombium</taxon>
    </lineage>
</organism>
<evidence type="ECO:0000256" key="2">
    <source>
        <dbReference type="ARBA" id="ARBA00005819"/>
    </source>
</evidence>
<comment type="caution">
    <text evidence="9">The sequence shown here is derived from an EMBL/GenBank/DDBJ whole genome shotgun (WGS) entry which is preliminary data.</text>
</comment>
<comment type="similarity">
    <text evidence="2">Belongs to the ESF2/ABP1 family.</text>
</comment>
<dbReference type="InterPro" id="IPR000504">
    <property type="entry name" value="RRM_dom"/>
</dbReference>
<dbReference type="EMBL" id="NCKU01001024">
    <property type="protein sequence ID" value="RWS13327.1"/>
    <property type="molecule type" value="Genomic_DNA"/>
</dbReference>
<dbReference type="SMART" id="SM00360">
    <property type="entry name" value="RRM"/>
    <property type="match status" value="1"/>
</dbReference>
<evidence type="ECO:0000256" key="4">
    <source>
        <dbReference type="ARBA" id="ARBA00022884"/>
    </source>
</evidence>
<dbReference type="InterPro" id="IPR035979">
    <property type="entry name" value="RBD_domain_sf"/>
</dbReference>
<feature type="region of interest" description="Disordered" evidence="7">
    <location>
        <begin position="1"/>
        <end position="42"/>
    </location>
</feature>
<evidence type="ECO:0000256" key="7">
    <source>
        <dbReference type="SAM" id="MobiDB-lite"/>
    </source>
</evidence>
<evidence type="ECO:0000259" key="8">
    <source>
        <dbReference type="PROSITE" id="PS50102"/>
    </source>
</evidence>
<evidence type="ECO:0000256" key="1">
    <source>
        <dbReference type="ARBA" id="ARBA00004604"/>
    </source>
</evidence>
<dbReference type="GO" id="GO:0000480">
    <property type="term" value="P:endonucleolytic cleavage in 5'-ETS of tricistronic rRNA transcript (SSU-rRNA, 5.8S rRNA, LSU-rRNA)"/>
    <property type="evidence" value="ECO:0007669"/>
    <property type="project" value="TreeGrafter"/>
</dbReference>
<dbReference type="OrthoDB" id="287393at2759"/>
<dbReference type="InterPro" id="IPR012677">
    <property type="entry name" value="Nucleotide-bd_a/b_plait_sf"/>
</dbReference>
<name>A0A3S3PE01_9ACAR</name>
<evidence type="ECO:0000256" key="5">
    <source>
        <dbReference type="ARBA" id="ARBA00023242"/>
    </source>
</evidence>
<evidence type="ECO:0000256" key="3">
    <source>
        <dbReference type="ARBA" id="ARBA00020737"/>
    </source>
</evidence>
<gene>
    <name evidence="9" type="ORF">B4U79_15871</name>
</gene>
<dbReference type="PANTHER" id="PTHR12311:SF7">
    <property type="entry name" value="ACTIVATOR OF BASAL TRANSCRIPTION 1"/>
    <property type="match status" value="1"/>
</dbReference>
<evidence type="ECO:0000313" key="9">
    <source>
        <dbReference type="EMBL" id="RWS13327.1"/>
    </source>
</evidence>
<dbReference type="SUPFAM" id="SSF54928">
    <property type="entry name" value="RNA-binding domain, RBD"/>
    <property type="match status" value="1"/>
</dbReference>
<dbReference type="GO" id="GO:0000472">
    <property type="term" value="P:endonucleolytic cleavage to generate mature 5'-end of SSU-rRNA from (SSU-rRNA, 5.8S rRNA, LSU-rRNA)"/>
    <property type="evidence" value="ECO:0007669"/>
    <property type="project" value="TreeGrafter"/>
</dbReference>
<dbReference type="PANTHER" id="PTHR12311">
    <property type="entry name" value="ACTIVATOR OF BASAL TRANSCRIPTION 1"/>
    <property type="match status" value="1"/>
</dbReference>
<dbReference type="Proteomes" id="UP000285301">
    <property type="component" value="Unassembled WGS sequence"/>
</dbReference>
<dbReference type="CDD" id="cd12263">
    <property type="entry name" value="RRM_ABT1_like"/>
    <property type="match status" value="1"/>
</dbReference>
<feature type="compositionally biased region" description="Basic and acidic residues" evidence="7">
    <location>
        <begin position="1"/>
        <end position="21"/>
    </location>
</feature>
<keyword evidence="4 6" id="KW-0694">RNA-binding</keyword>
<sequence>MAESVEKQFKSEKSEEKRLESDANDEETNETSQESTSKAKKVLKVRSEKRGIVYLSYIPPGMNIQKVKDIFAEFGEVTNVYLEPDKRSVATRKGRKIVRSFVEGWVEFRKKRIAKQVAELLNGKQVGGKRKNPYYDSIWNIKYLHKFKWSHLREQLVYEKALRDQRLRFEIGQAKKEANFYINMHDEYKRRQKRRDKQDLSDSNFSERDNYYRKRQRLTDEEIRRKKNETIEGVDIELLSKIFG</sequence>
<dbReference type="GO" id="GO:0003723">
    <property type="term" value="F:RNA binding"/>
    <property type="evidence" value="ECO:0007669"/>
    <property type="project" value="UniProtKB-UniRule"/>
</dbReference>
<dbReference type="STRING" id="1965070.A0A3S3PE01"/>
<dbReference type="Pfam" id="PF00076">
    <property type="entry name" value="RRM_1"/>
    <property type="match status" value="1"/>
</dbReference>